<dbReference type="PIRSF" id="PIRSF002211">
    <property type="entry name" value="Ribosomal_L30_bac-type"/>
    <property type="match status" value="1"/>
</dbReference>
<dbReference type="GO" id="GO:0003735">
    <property type="term" value="F:structural constituent of ribosome"/>
    <property type="evidence" value="ECO:0007669"/>
    <property type="project" value="InterPro"/>
</dbReference>
<evidence type="ECO:0000256" key="4">
    <source>
        <dbReference type="ARBA" id="ARBA00023274"/>
    </source>
</evidence>
<sequence length="62" mass="7085">MEMANKLQITLTRSLIGRPKDQRDTVKALGLRKLHQTVEKPDHPSIRGMIKKVSHLVTVKEL</sequence>
<evidence type="ECO:0000256" key="2">
    <source>
        <dbReference type="ARBA" id="ARBA00011838"/>
    </source>
</evidence>
<dbReference type="AlphaFoldDB" id="A0A150M812"/>
<dbReference type="HAMAP" id="MF_01371_B">
    <property type="entry name" value="Ribosomal_uL30_B"/>
    <property type="match status" value="1"/>
</dbReference>
<dbReference type="SUPFAM" id="SSF55129">
    <property type="entry name" value="Ribosomal protein L30p/L7e"/>
    <property type="match status" value="1"/>
</dbReference>
<dbReference type="GO" id="GO:0022625">
    <property type="term" value="C:cytosolic large ribosomal subunit"/>
    <property type="evidence" value="ECO:0007669"/>
    <property type="project" value="TreeGrafter"/>
</dbReference>
<accession>A0A150M812</accession>
<dbReference type="InterPro" id="IPR036919">
    <property type="entry name" value="Ribo_uL30_ferredoxin-like_sf"/>
</dbReference>
<dbReference type="Gene3D" id="3.30.1390.20">
    <property type="entry name" value="Ribosomal protein L30, ferredoxin-like fold domain"/>
    <property type="match status" value="1"/>
</dbReference>
<dbReference type="STRING" id="301148.B4135_0085"/>
<dbReference type="InterPro" id="IPR018038">
    <property type="entry name" value="Ribosomal_uL30_CS"/>
</dbReference>
<dbReference type="NCBIfam" id="TIGR01308">
    <property type="entry name" value="rpmD_bact"/>
    <property type="match status" value="1"/>
</dbReference>
<comment type="similarity">
    <text evidence="1 5 6">Belongs to the universal ribosomal protein uL30 family.</text>
</comment>
<name>A0A150M812_9BACI</name>
<dbReference type="InterPro" id="IPR016082">
    <property type="entry name" value="Ribosomal_uL30_ferredoxin-like"/>
</dbReference>
<gene>
    <name evidence="5" type="primary">rpmD</name>
    <name evidence="8" type="ORF">B4135_0085</name>
</gene>
<organism evidence="8 9">
    <name type="scientific">Caldibacillus debilis</name>
    <dbReference type="NCBI Taxonomy" id="301148"/>
    <lineage>
        <taxon>Bacteria</taxon>
        <taxon>Bacillati</taxon>
        <taxon>Bacillota</taxon>
        <taxon>Bacilli</taxon>
        <taxon>Bacillales</taxon>
        <taxon>Bacillaceae</taxon>
        <taxon>Caldibacillus</taxon>
    </lineage>
</organism>
<evidence type="ECO:0000313" key="9">
    <source>
        <dbReference type="Proteomes" id="UP000075683"/>
    </source>
</evidence>
<dbReference type="GO" id="GO:0006412">
    <property type="term" value="P:translation"/>
    <property type="evidence" value="ECO:0007669"/>
    <property type="project" value="UniProtKB-UniRule"/>
</dbReference>
<proteinExistence type="inferred from homology"/>
<keyword evidence="3 5" id="KW-0689">Ribosomal protein</keyword>
<evidence type="ECO:0000259" key="7">
    <source>
        <dbReference type="Pfam" id="PF00327"/>
    </source>
</evidence>
<comment type="caution">
    <text evidence="8">The sequence shown here is derived from an EMBL/GenBank/DDBJ whole genome shotgun (WGS) entry which is preliminary data.</text>
</comment>
<dbReference type="Proteomes" id="UP000075683">
    <property type="component" value="Unassembled WGS sequence"/>
</dbReference>
<dbReference type="PATRIC" id="fig|301148.3.peg.2766"/>
<keyword evidence="4 5" id="KW-0687">Ribonucleoprotein</keyword>
<dbReference type="Pfam" id="PF00327">
    <property type="entry name" value="Ribosomal_L30"/>
    <property type="match status" value="1"/>
</dbReference>
<protein>
    <recommendedName>
        <fullName evidence="5">Large ribosomal subunit protein uL30</fullName>
    </recommendedName>
</protein>
<dbReference type="PROSITE" id="PS00634">
    <property type="entry name" value="RIBOSOMAL_L30"/>
    <property type="match status" value="1"/>
</dbReference>
<evidence type="ECO:0000256" key="1">
    <source>
        <dbReference type="ARBA" id="ARBA00007594"/>
    </source>
</evidence>
<feature type="domain" description="Large ribosomal subunit protein uL30-like ferredoxin-like fold" evidence="7">
    <location>
        <begin position="7"/>
        <end position="57"/>
    </location>
</feature>
<dbReference type="EMBL" id="LQYT01000030">
    <property type="protein sequence ID" value="KYD20703.1"/>
    <property type="molecule type" value="Genomic_DNA"/>
</dbReference>
<dbReference type="PANTHER" id="PTHR15892">
    <property type="entry name" value="MITOCHONDRIAL RIBOSOMAL PROTEIN L30"/>
    <property type="match status" value="1"/>
</dbReference>
<evidence type="ECO:0000256" key="5">
    <source>
        <dbReference type="HAMAP-Rule" id="MF_01371"/>
    </source>
</evidence>
<reference evidence="8 9" key="1">
    <citation type="submission" date="2016-01" db="EMBL/GenBank/DDBJ databases">
        <title>Draft Genome Sequences of Seven Thermophilic Sporeformers Isolated from Foods.</title>
        <authorList>
            <person name="Berendsen E.M."/>
            <person name="Wells-Bennik M.H."/>
            <person name="Krawcyk A.O."/>
            <person name="De Jong A."/>
            <person name="Holsappel S."/>
            <person name="Eijlander R.T."/>
            <person name="Kuipers O.P."/>
        </authorList>
    </citation>
    <scope>NUCLEOTIDE SEQUENCE [LARGE SCALE GENOMIC DNA]</scope>
    <source>
        <strain evidence="8 9">B4135</strain>
    </source>
</reference>
<comment type="subunit">
    <text evidence="2 5">Part of the 50S ribosomal subunit.</text>
</comment>
<evidence type="ECO:0000313" key="8">
    <source>
        <dbReference type="EMBL" id="KYD20703.1"/>
    </source>
</evidence>
<dbReference type="InterPro" id="IPR005996">
    <property type="entry name" value="Ribosomal_uL30_bac-type"/>
</dbReference>
<dbReference type="FunFam" id="3.30.1390.20:FF:000001">
    <property type="entry name" value="50S ribosomal protein L30"/>
    <property type="match status" value="1"/>
</dbReference>
<dbReference type="CDD" id="cd01658">
    <property type="entry name" value="Ribosomal_L30"/>
    <property type="match status" value="1"/>
</dbReference>
<evidence type="ECO:0000256" key="6">
    <source>
        <dbReference type="RuleBase" id="RU003734"/>
    </source>
</evidence>
<dbReference type="PANTHER" id="PTHR15892:SF2">
    <property type="entry name" value="LARGE RIBOSOMAL SUBUNIT PROTEIN UL30M"/>
    <property type="match status" value="1"/>
</dbReference>
<evidence type="ECO:0000256" key="3">
    <source>
        <dbReference type="ARBA" id="ARBA00022980"/>
    </source>
</evidence>